<dbReference type="PROSITE" id="PS00028">
    <property type="entry name" value="ZINC_FINGER_C2H2_1"/>
    <property type="match status" value="1"/>
</dbReference>
<dbReference type="GO" id="GO:0008270">
    <property type="term" value="F:zinc ion binding"/>
    <property type="evidence" value="ECO:0007669"/>
    <property type="project" value="UniProtKB-KW"/>
</dbReference>
<dbReference type="Proteomes" id="UP000291343">
    <property type="component" value="Unassembled WGS sequence"/>
</dbReference>
<evidence type="ECO:0000313" key="4">
    <source>
        <dbReference type="EMBL" id="RZF43209.1"/>
    </source>
</evidence>
<sequence>MDHDQSDLDNCMQESENVFEFVEVKMEPYEELDVKQMKPEPACDAASKMWNEVGSSYQTCIKDELIKKEEEQQQDEPKPLSTDWPTFEHSVADDDDDDEEEESENSDEPNPLSTDTLNPFEHSVGDDDGEEQCGNSVNSSGLGQTLNRPEIEQPTSSPLFSCTRCDYKCARFSVLSKHIRTTHVAAKSNECGGANQKYPKKQ</sequence>
<feature type="region of interest" description="Disordered" evidence="2">
    <location>
        <begin position="64"/>
        <end position="160"/>
    </location>
</feature>
<feature type="compositionally biased region" description="Basic and acidic residues" evidence="2">
    <location>
        <begin position="64"/>
        <end position="78"/>
    </location>
</feature>
<protein>
    <recommendedName>
        <fullName evidence="3">C2H2-type domain-containing protein</fullName>
    </recommendedName>
</protein>
<evidence type="ECO:0000256" key="1">
    <source>
        <dbReference type="PROSITE-ProRule" id="PRU00042"/>
    </source>
</evidence>
<dbReference type="AlphaFoldDB" id="A0A482XBZ5"/>
<evidence type="ECO:0000259" key="3">
    <source>
        <dbReference type="PROSITE" id="PS50157"/>
    </source>
</evidence>
<proteinExistence type="predicted"/>
<dbReference type="PROSITE" id="PS50157">
    <property type="entry name" value="ZINC_FINGER_C2H2_2"/>
    <property type="match status" value="1"/>
</dbReference>
<reference evidence="4 5" key="1">
    <citation type="journal article" date="2017" name="Gigascience">
        <title>Genome sequence of the small brown planthopper, Laodelphax striatellus.</title>
        <authorList>
            <person name="Zhu J."/>
            <person name="Jiang F."/>
            <person name="Wang X."/>
            <person name="Yang P."/>
            <person name="Bao Y."/>
            <person name="Zhao W."/>
            <person name="Wang W."/>
            <person name="Lu H."/>
            <person name="Wang Q."/>
            <person name="Cui N."/>
            <person name="Li J."/>
            <person name="Chen X."/>
            <person name="Luo L."/>
            <person name="Yu J."/>
            <person name="Kang L."/>
            <person name="Cui F."/>
        </authorList>
    </citation>
    <scope>NUCLEOTIDE SEQUENCE [LARGE SCALE GENOMIC DNA]</scope>
    <source>
        <strain evidence="4">Lst14</strain>
    </source>
</reference>
<dbReference type="InParanoid" id="A0A482XBZ5"/>
<evidence type="ECO:0000256" key="2">
    <source>
        <dbReference type="SAM" id="MobiDB-lite"/>
    </source>
</evidence>
<dbReference type="Gene3D" id="3.30.160.60">
    <property type="entry name" value="Classic Zinc Finger"/>
    <property type="match status" value="1"/>
</dbReference>
<feature type="domain" description="C2H2-type" evidence="3">
    <location>
        <begin position="160"/>
        <end position="188"/>
    </location>
</feature>
<name>A0A482XBZ5_LAOST</name>
<accession>A0A482XBZ5</accession>
<keyword evidence="5" id="KW-1185">Reference proteome</keyword>
<organism evidence="4 5">
    <name type="scientific">Laodelphax striatellus</name>
    <name type="common">Small brown planthopper</name>
    <name type="synonym">Delphax striatella</name>
    <dbReference type="NCBI Taxonomy" id="195883"/>
    <lineage>
        <taxon>Eukaryota</taxon>
        <taxon>Metazoa</taxon>
        <taxon>Ecdysozoa</taxon>
        <taxon>Arthropoda</taxon>
        <taxon>Hexapoda</taxon>
        <taxon>Insecta</taxon>
        <taxon>Pterygota</taxon>
        <taxon>Neoptera</taxon>
        <taxon>Paraneoptera</taxon>
        <taxon>Hemiptera</taxon>
        <taxon>Auchenorrhyncha</taxon>
        <taxon>Fulgoroidea</taxon>
        <taxon>Delphacidae</taxon>
        <taxon>Criomorphinae</taxon>
        <taxon>Laodelphax</taxon>
    </lineage>
</organism>
<keyword evidence="1" id="KW-0863">Zinc-finger</keyword>
<dbReference type="InterPro" id="IPR013087">
    <property type="entry name" value="Znf_C2H2_type"/>
</dbReference>
<evidence type="ECO:0000313" key="5">
    <source>
        <dbReference type="Proteomes" id="UP000291343"/>
    </source>
</evidence>
<keyword evidence="1" id="KW-0862">Zinc</keyword>
<gene>
    <name evidence="4" type="ORF">LSTR_LSTR014459</name>
</gene>
<dbReference type="EMBL" id="QKKF02012835">
    <property type="protein sequence ID" value="RZF43209.1"/>
    <property type="molecule type" value="Genomic_DNA"/>
</dbReference>
<feature type="compositionally biased region" description="Acidic residues" evidence="2">
    <location>
        <begin position="93"/>
        <end position="107"/>
    </location>
</feature>
<keyword evidence="1" id="KW-0479">Metal-binding</keyword>
<comment type="caution">
    <text evidence="4">The sequence shown here is derived from an EMBL/GenBank/DDBJ whole genome shotgun (WGS) entry which is preliminary data.</text>
</comment>
<feature type="compositionally biased region" description="Polar residues" evidence="2">
    <location>
        <begin position="133"/>
        <end position="160"/>
    </location>
</feature>